<comment type="subcellular location">
    <subcellularLocation>
        <location evidence="1">Bacterial flagellum</location>
    </subcellularLocation>
</comment>
<dbReference type="PANTHER" id="PTHR42792">
    <property type="entry name" value="FLAGELLIN"/>
    <property type="match status" value="1"/>
</dbReference>
<dbReference type="AlphaFoldDB" id="A0A844AXB2"/>
<feature type="domain" description="Flagellin C-terminal" evidence="4">
    <location>
        <begin position="262"/>
        <end position="333"/>
    </location>
</feature>
<reference evidence="5 6" key="1">
    <citation type="submission" date="2019-10" db="EMBL/GenBank/DDBJ databases">
        <title>Epibacterium sp. nov., isolated from seawater.</title>
        <authorList>
            <person name="Zhang X."/>
            <person name="Li N."/>
        </authorList>
    </citation>
    <scope>NUCLEOTIDE SEQUENCE [LARGE SCALE GENOMIC DNA]</scope>
    <source>
        <strain evidence="5 6">SM1969</strain>
    </source>
</reference>
<evidence type="ECO:0000256" key="3">
    <source>
        <dbReference type="ARBA" id="ARBA00023143"/>
    </source>
</evidence>
<evidence type="ECO:0000256" key="1">
    <source>
        <dbReference type="ARBA" id="ARBA00004365"/>
    </source>
</evidence>
<sequence length="335" mass="36277">MLSASYGDIAQYTFLRMRNSDLKSQVQTLGQELTTGRTSNVTERLGGDFTYLSGIEHTLSKLDSYKVAVSEVTVLAVSMQSSIQKVHDNVEQARNSLLTLSTSLTITNAQDAADDARLQLDNSIDAINSSVGGRNLFSGTATSSSSLLDGQTILSALSTEISGLTSTTDIITAIDNWFDDPAGFDSVVYQGSDTALAPIDVGETDQVTLDVLATDPAFKQSLKAFAFAAITTEPGVTMDDGVAIELVRHARDEFVGSSDSLIELQSDIGFMEGRIENARTRNEAQITTLSITKNKMLEADPYETYAKLEEAQNQLQSLYVVTQKSFELSLLRYIS</sequence>
<keyword evidence="6" id="KW-1185">Reference proteome</keyword>
<comment type="caution">
    <text evidence="5">The sequence shown here is derived from an EMBL/GenBank/DDBJ whole genome shotgun (WGS) entry which is preliminary data.</text>
</comment>
<dbReference type="InterPro" id="IPR046358">
    <property type="entry name" value="Flagellin_C"/>
</dbReference>
<keyword evidence="5" id="KW-0969">Cilium</keyword>
<protein>
    <submittedName>
        <fullName evidence="5">Flagellar biosynthesis protein FlgL</fullName>
    </submittedName>
</protein>
<keyword evidence="5" id="KW-0966">Cell projection</keyword>
<keyword evidence="3" id="KW-0975">Bacterial flagellum</keyword>
<gene>
    <name evidence="5" type="ORF">GG681_04135</name>
</gene>
<comment type="similarity">
    <text evidence="2">Belongs to the bacterial flagellin family.</text>
</comment>
<dbReference type="EMBL" id="WIXK01000002">
    <property type="protein sequence ID" value="MQY41816.1"/>
    <property type="molecule type" value="Genomic_DNA"/>
</dbReference>
<organism evidence="5 6">
    <name type="scientific">Tritonibacter aquimaris</name>
    <dbReference type="NCBI Taxonomy" id="2663379"/>
    <lineage>
        <taxon>Bacteria</taxon>
        <taxon>Pseudomonadati</taxon>
        <taxon>Pseudomonadota</taxon>
        <taxon>Alphaproteobacteria</taxon>
        <taxon>Rhodobacterales</taxon>
        <taxon>Paracoccaceae</taxon>
        <taxon>Tritonibacter</taxon>
    </lineage>
</organism>
<evidence type="ECO:0000256" key="2">
    <source>
        <dbReference type="ARBA" id="ARBA00005709"/>
    </source>
</evidence>
<dbReference type="PANTHER" id="PTHR42792:SF1">
    <property type="entry name" value="FLAGELLAR HOOK-ASSOCIATED PROTEIN 3"/>
    <property type="match status" value="1"/>
</dbReference>
<dbReference type="Pfam" id="PF00700">
    <property type="entry name" value="Flagellin_C"/>
    <property type="match status" value="1"/>
</dbReference>
<name>A0A844AXB2_9RHOB</name>
<evidence type="ECO:0000313" key="6">
    <source>
        <dbReference type="Proteomes" id="UP000436694"/>
    </source>
</evidence>
<dbReference type="GO" id="GO:0009288">
    <property type="term" value="C:bacterial-type flagellum"/>
    <property type="evidence" value="ECO:0007669"/>
    <property type="project" value="UniProtKB-SubCell"/>
</dbReference>
<dbReference type="RefSeq" id="WP_153545401.1">
    <property type="nucleotide sequence ID" value="NZ_WIXK01000002.1"/>
</dbReference>
<proteinExistence type="inferred from homology"/>
<dbReference type="InterPro" id="IPR001492">
    <property type="entry name" value="Flagellin"/>
</dbReference>
<dbReference type="SUPFAM" id="SSF64518">
    <property type="entry name" value="Phase 1 flagellin"/>
    <property type="match status" value="1"/>
</dbReference>
<accession>A0A844AXB2</accession>
<dbReference type="Proteomes" id="UP000436694">
    <property type="component" value="Unassembled WGS sequence"/>
</dbReference>
<evidence type="ECO:0000259" key="4">
    <source>
        <dbReference type="Pfam" id="PF00700"/>
    </source>
</evidence>
<keyword evidence="5" id="KW-0282">Flagellum</keyword>
<dbReference type="Gene3D" id="1.20.1330.10">
    <property type="entry name" value="f41 fragment of flagellin, N-terminal domain"/>
    <property type="match status" value="1"/>
</dbReference>
<evidence type="ECO:0000313" key="5">
    <source>
        <dbReference type="EMBL" id="MQY41816.1"/>
    </source>
</evidence>
<dbReference type="GO" id="GO:0005198">
    <property type="term" value="F:structural molecule activity"/>
    <property type="evidence" value="ECO:0007669"/>
    <property type="project" value="InterPro"/>
</dbReference>